<evidence type="ECO:0000313" key="3">
    <source>
        <dbReference type="EMBL" id="CAH1117839.1"/>
    </source>
</evidence>
<feature type="compositionally biased region" description="Polar residues" evidence="1">
    <location>
        <begin position="266"/>
        <end position="290"/>
    </location>
</feature>
<sequence length="411" mass="43781">MSPARAIIALIGLLLITTNTCNSAPSKCTCEDLVISPSDQSCLLGHLLQIITHLINNQQKPICAKGLIQNPNNSTFVSSPASATTQPPSDITTSPSEFDVRDLDLTTSAPSDSPTTVLDLDLPSPTTQPPSPQTEFQGDITTVLPPDSQSEDFPVDSRALDLEQSPPTDSPSDLLAVSSTTRIPTMQPTTEASDITTVSPSDSILTESPSDVREMDPLITNLSTTTTESPRAITTLRPSAEDVLSGVSDLELQSQTTQSSSPLTGRPQSQTTESPRNITTVPPSGTTSNDFPFETRDLEVPETNQDPTTDQSSGTEIEQPVNAPSGSTSPSETFSYESGENSEPGTKSIEGKTGNSAPASNSTTLGTDQKCMKPQTLFIPVLHFGNCLTPEKLQEYLYNIFLNPEHTDIKS</sequence>
<gene>
    <name evidence="3" type="ORF">PHAECO_LOCUS2071</name>
</gene>
<reference evidence="3" key="2">
    <citation type="submission" date="2022-10" db="EMBL/GenBank/DDBJ databases">
        <authorList>
            <consortium name="ENA_rothamsted_submissions"/>
            <consortium name="culmorum"/>
            <person name="King R."/>
        </authorList>
    </citation>
    <scope>NUCLEOTIDE SEQUENCE</scope>
</reference>
<feature type="region of interest" description="Disordered" evidence="1">
    <location>
        <begin position="77"/>
        <end position="233"/>
    </location>
</feature>
<dbReference type="Proteomes" id="UP001153737">
    <property type="component" value="Chromosome 10"/>
</dbReference>
<feature type="signal peptide" evidence="2">
    <location>
        <begin position="1"/>
        <end position="23"/>
    </location>
</feature>
<evidence type="ECO:0000256" key="2">
    <source>
        <dbReference type="SAM" id="SignalP"/>
    </source>
</evidence>
<dbReference type="OrthoDB" id="6784782at2759"/>
<feature type="compositionally biased region" description="Low complexity" evidence="1">
    <location>
        <begin position="78"/>
        <end position="89"/>
    </location>
</feature>
<feature type="compositionally biased region" description="Polar residues" evidence="1">
    <location>
        <begin position="220"/>
        <end position="229"/>
    </location>
</feature>
<feature type="compositionally biased region" description="Polar residues" evidence="1">
    <location>
        <begin position="105"/>
        <end position="116"/>
    </location>
</feature>
<feature type="compositionally biased region" description="Low complexity" evidence="1">
    <location>
        <begin position="252"/>
        <end position="264"/>
    </location>
</feature>
<reference evidence="3" key="1">
    <citation type="submission" date="2022-01" db="EMBL/GenBank/DDBJ databases">
        <authorList>
            <person name="King R."/>
        </authorList>
    </citation>
    <scope>NUCLEOTIDE SEQUENCE</scope>
</reference>
<feature type="chain" id="PRO_5040356050" evidence="2">
    <location>
        <begin position="24"/>
        <end position="411"/>
    </location>
</feature>
<feature type="region of interest" description="Disordered" evidence="1">
    <location>
        <begin position="252"/>
        <end position="368"/>
    </location>
</feature>
<keyword evidence="4" id="KW-1185">Reference proteome</keyword>
<proteinExistence type="predicted"/>
<accession>A0A9P0D974</accession>
<feature type="compositionally biased region" description="Polar residues" evidence="1">
    <location>
        <begin position="302"/>
        <end position="345"/>
    </location>
</feature>
<dbReference type="AlphaFoldDB" id="A0A9P0D974"/>
<protein>
    <submittedName>
        <fullName evidence="3">Uncharacterized protein</fullName>
    </submittedName>
</protein>
<name>A0A9P0D974_PHACE</name>
<evidence type="ECO:0000256" key="1">
    <source>
        <dbReference type="SAM" id="MobiDB-lite"/>
    </source>
</evidence>
<feature type="compositionally biased region" description="Polar residues" evidence="1">
    <location>
        <begin position="165"/>
        <end position="209"/>
    </location>
</feature>
<organism evidence="3 4">
    <name type="scientific">Phaedon cochleariae</name>
    <name type="common">Mustard beetle</name>
    <dbReference type="NCBI Taxonomy" id="80249"/>
    <lineage>
        <taxon>Eukaryota</taxon>
        <taxon>Metazoa</taxon>
        <taxon>Ecdysozoa</taxon>
        <taxon>Arthropoda</taxon>
        <taxon>Hexapoda</taxon>
        <taxon>Insecta</taxon>
        <taxon>Pterygota</taxon>
        <taxon>Neoptera</taxon>
        <taxon>Endopterygota</taxon>
        <taxon>Coleoptera</taxon>
        <taxon>Polyphaga</taxon>
        <taxon>Cucujiformia</taxon>
        <taxon>Chrysomeloidea</taxon>
        <taxon>Chrysomelidae</taxon>
        <taxon>Chrysomelinae</taxon>
        <taxon>Chrysomelini</taxon>
        <taxon>Phaedon</taxon>
    </lineage>
</organism>
<evidence type="ECO:0000313" key="4">
    <source>
        <dbReference type="Proteomes" id="UP001153737"/>
    </source>
</evidence>
<dbReference type="EMBL" id="OU896716">
    <property type="protein sequence ID" value="CAH1117839.1"/>
    <property type="molecule type" value="Genomic_DNA"/>
</dbReference>
<feature type="compositionally biased region" description="Polar residues" evidence="1">
    <location>
        <begin position="353"/>
        <end position="367"/>
    </location>
</feature>
<keyword evidence="2" id="KW-0732">Signal</keyword>